<dbReference type="InterPro" id="IPR013824">
    <property type="entry name" value="Topo_IA_cen_sub1"/>
</dbReference>
<evidence type="ECO:0000256" key="5">
    <source>
        <dbReference type="ARBA" id="ARBA00022806"/>
    </source>
</evidence>
<feature type="compositionally biased region" description="Polar residues" evidence="15">
    <location>
        <begin position="737"/>
        <end position="775"/>
    </location>
</feature>
<dbReference type="InterPro" id="IPR013825">
    <property type="entry name" value="Topo_IA_cen_sub2"/>
</dbReference>
<dbReference type="PRINTS" id="PR00417">
    <property type="entry name" value="PRTPISMRASEI"/>
</dbReference>
<feature type="compositionally biased region" description="Polar residues" evidence="15">
    <location>
        <begin position="668"/>
        <end position="680"/>
    </location>
</feature>
<keyword evidence="7" id="KW-0460">Magnesium</keyword>
<feature type="compositionally biased region" description="Basic and acidic residues" evidence="15">
    <location>
        <begin position="257"/>
        <end position="271"/>
    </location>
</feature>
<feature type="region of interest" description="Disordered" evidence="15">
    <location>
        <begin position="252"/>
        <end position="271"/>
    </location>
</feature>
<dbReference type="PANTHER" id="PTHR13710:SF105">
    <property type="entry name" value="ATP-DEPENDENT DNA HELICASE Q1"/>
    <property type="match status" value="1"/>
</dbReference>
<keyword evidence="4" id="KW-0378">Hydrolase</keyword>
<dbReference type="Gene3D" id="1.10.290.10">
    <property type="entry name" value="Topoisomerase I, domain 4"/>
    <property type="match status" value="1"/>
</dbReference>
<dbReference type="InterPro" id="IPR013826">
    <property type="entry name" value="Topo_IA_cen_sub3"/>
</dbReference>
<evidence type="ECO:0000256" key="6">
    <source>
        <dbReference type="ARBA" id="ARBA00022840"/>
    </source>
</evidence>
<evidence type="ECO:0000313" key="20">
    <source>
        <dbReference type="EMBL" id="WXB12617.1"/>
    </source>
</evidence>
<evidence type="ECO:0000256" key="13">
    <source>
        <dbReference type="ARBA" id="ARBA00044535"/>
    </source>
</evidence>
<dbReference type="InterPro" id="IPR032284">
    <property type="entry name" value="RecQ_Zn-bd"/>
</dbReference>
<dbReference type="EC" id="5.6.2.4" evidence="12"/>
<evidence type="ECO:0000256" key="12">
    <source>
        <dbReference type="ARBA" id="ARBA00034808"/>
    </source>
</evidence>
<dbReference type="EMBL" id="CP089984">
    <property type="protein sequence ID" value="WXB12617.1"/>
    <property type="molecule type" value="Genomic_DNA"/>
</dbReference>
<evidence type="ECO:0000259" key="19">
    <source>
        <dbReference type="PROSITE" id="PS52039"/>
    </source>
</evidence>
<dbReference type="InterPro" id="IPR014001">
    <property type="entry name" value="Helicase_ATP-bd"/>
</dbReference>
<feature type="region of interest" description="Disordered" evidence="15">
    <location>
        <begin position="1378"/>
        <end position="1428"/>
    </location>
</feature>
<feature type="domain" description="Helicase ATP-binding" evidence="17">
    <location>
        <begin position="827"/>
        <end position="995"/>
    </location>
</feature>
<dbReference type="Pfam" id="PF01131">
    <property type="entry name" value="Topoisom_bac"/>
    <property type="match status" value="1"/>
</dbReference>
<dbReference type="InterPro" id="IPR004589">
    <property type="entry name" value="DNA_helicase_ATP-dep_RecQ"/>
</dbReference>
<keyword evidence="21" id="KW-1185">Reference proteome</keyword>
<keyword evidence="9" id="KW-0238">DNA-binding</keyword>
<feature type="domain" description="Topo IA-type catalytic" evidence="19">
    <location>
        <begin position="152"/>
        <end position="633"/>
    </location>
</feature>
<evidence type="ECO:0000256" key="15">
    <source>
        <dbReference type="SAM" id="MobiDB-lite"/>
    </source>
</evidence>
<name>A0ABZ2LPA7_9BACT</name>
<dbReference type="Pfam" id="PF00270">
    <property type="entry name" value="DEAD"/>
    <property type="match status" value="1"/>
</dbReference>
<evidence type="ECO:0000256" key="2">
    <source>
        <dbReference type="ARBA" id="ARBA00022723"/>
    </source>
</evidence>
<dbReference type="Proteomes" id="UP001370348">
    <property type="component" value="Chromosome"/>
</dbReference>
<dbReference type="NCBIfam" id="TIGR01056">
    <property type="entry name" value="topB"/>
    <property type="match status" value="1"/>
</dbReference>
<dbReference type="PROSITE" id="PS50880">
    <property type="entry name" value="TOPRIM"/>
    <property type="match status" value="1"/>
</dbReference>
<comment type="similarity">
    <text evidence="1">Belongs to the helicase family. RecQ subfamily.</text>
</comment>
<reference evidence="20 21" key="1">
    <citation type="submission" date="2021-12" db="EMBL/GenBank/DDBJ databases">
        <title>Discovery of the Pendulisporaceae a myxobacterial family with distinct sporulation behavior and unique specialized metabolism.</title>
        <authorList>
            <person name="Garcia R."/>
            <person name="Popoff A."/>
            <person name="Bader C.D."/>
            <person name="Loehr J."/>
            <person name="Walesch S."/>
            <person name="Walt C."/>
            <person name="Boldt J."/>
            <person name="Bunk B."/>
            <person name="Haeckl F.J.F.P.J."/>
            <person name="Gunesch A.P."/>
            <person name="Birkelbach J."/>
            <person name="Nuebel U."/>
            <person name="Pietschmann T."/>
            <person name="Bach T."/>
            <person name="Mueller R."/>
        </authorList>
    </citation>
    <scope>NUCLEOTIDE SEQUENCE [LARGE SCALE GENOMIC DNA]</scope>
    <source>
        <strain evidence="20 21">MSr11954</strain>
    </source>
</reference>
<dbReference type="Gene3D" id="1.10.460.10">
    <property type="entry name" value="Topoisomerase I, domain 2"/>
    <property type="match status" value="1"/>
</dbReference>
<dbReference type="NCBIfam" id="NF005829">
    <property type="entry name" value="PRK07726.1"/>
    <property type="match status" value="1"/>
</dbReference>
<evidence type="ECO:0000259" key="17">
    <source>
        <dbReference type="PROSITE" id="PS51192"/>
    </source>
</evidence>
<evidence type="ECO:0000256" key="14">
    <source>
        <dbReference type="ARBA" id="ARBA00044550"/>
    </source>
</evidence>
<dbReference type="SMART" id="SM00493">
    <property type="entry name" value="TOPRIM"/>
    <property type="match status" value="1"/>
</dbReference>
<dbReference type="InterPro" id="IPR005738">
    <property type="entry name" value="TopoIII"/>
</dbReference>
<keyword evidence="8" id="KW-0799">Topoisomerase</keyword>
<dbReference type="Gene3D" id="3.40.50.140">
    <property type="match status" value="1"/>
</dbReference>
<evidence type="ECO:0000256" key="10">
    <source>
        <dbReference type="ARBA" id="ARBA00023235"/>
    </source>
</evidence>
<dbReference type="SMART" id="SM00487">
    <property type="entry name" value="DEXDc"/>
    <property type="match status" value="1"/>
</dbReference>
<evidence type="ECO:0000313" key="21">
    <source>
        <dbReference type="Proteomes" id="UP001370348"/>
    </source>
</evidence>
<dbReference type="Gene3D" id="2.70.20.10">
    <property type="entry name" value="Topoisomerase I, domain 3"/>
    <property type="match status" value="1"/>
</dbReference>
<dbReference type="SUPFAM" id="SSF56712">
    <property type="entry name" value="Prokaryotic type I DNA topoisomerase"/>
    <property type="match status" value="1"/>
</dbReference>
<keyword evidence="2" id="KW-0479">Metal-binding</keyword>
<protein>
    <recommendedName>
        <fullName evidence="13">ATP-dependent DNA helicase RecQ</fullName>
        <ecNumber evidence="12">5.6.2.4</ecNumber>
    </recommendedName>
    <alternativeName>
        <fullName evidence="14">DNA 3'-5' helicase RecQ</fullName>
    </alternativeName>
</protein>
<feature type="domain" description="Toprim" evidence="16">
    <location>
        <begin position="2"/>
        <end position="135"/>
    </location>
</feature>
<dbReference type="RefSeq" id="WP_394822238.1">
    <property type="nucleotide sequence ID" value="NZ_CP089984.1"/>
</dbReference>
<keyword evidence="10" id="KW-0413">Isomerase</keyword>
<dbReference type="SMART" id="SM00437">
    <property type="entry name" value="TOP1Ac"/>
    <property type="match status" value="1"/>
</dbReference>
<evidence type="ECO:0000256" key="8">
    <source>
        <dbReference type="ARBA" id="ARBA00023029"/>
    </source>
</evidence>
<evidence type="ECO:0000256" key="11">
    <source>
        <dbReference type="ARBA" id="ARBA00034617"/>
    </source>
</evidence>
<sequence>MSIVVVAEKPSVARDIAHVLGARTRAEGYFRSDSHVVTWAMGHLVTLAEPHEMNPAWKKWRLGDLPLLPAAWPLVVTEATRAQFEVVRRLMLAREVRGIVCATDAGREGELIFRYIYEAAKATKPVRRLWISSLTPDAIAAGLRALKDGKEFDRLADAARARSRADWLVGMNLSRAYSVVHDDNLSVGRVQTPTLAMLVARELEIRAFVPEDYLEVVATFGPPGAAAIVDEPAGNGGAANGGANAKELYEGTYLRPDTPEPEARRLPPDGKEAEEIVARAQRGSARIESVDRQSRRMPPPLLYDLTELQRHANRLYGFTAQRTLGIAQSLYERHKLLSYPRTDSRHLSRTVASTLPGIVDAIAEPYRALLAPGTGARPLGPRFVDDGRVSDHHAIIPTGGRPSADLTADERAIYDLVCRRLLQAWHSDHLYAVTTVITAITCDDVRDRYTSQGTSVESMGWKVLDIPSRPARPARATREGDAKSTARPAPEPELPGGLVAGMPRDVVDAKSVAKKTRAPARFTDGTLLTAMETAGRTLDEKEVSQAMRECGLGTPATRAAILETLLRREYVVREGKLLQATDKGIALIAMVHPHVKSPAMTGEWEAKLGRIERGEGKLDAFMLEIERYVREVVGIAASAAPSADKPAYMNGTARHAPSDASNLAPLRDTSNAAGTASLHGSSGAAGTASLRGSSDTAGAASLRGSSNTAGTASLRGSSDTAGTASLRGSSGAAGTASLRSSNTAGTASLRGSSNTAGTASLRGSSNTAGTASLHGSSGAAGTASLRDRLPLLDLPPAPPPARSRNLDELLTSAFGFSSFRPYQKDVCQAAAAGKDVLLVMPTGAGKSLCYQLPGLARGGTTLVVSPLIALMEDQVAQLARRGLAAARIHSGRDRAESRAACRAYLDGALDYLFIAPERLKVPGFPEMLARRKPALVAVDEAHCISQWGHDFRPDYRMLGERLPLLRPAPIIALTATATPSVQDDIASELRLESPERFIHGFRRTNIGVEVIEQSPAERPSVVQRLLADPARRPAIVYAPTRKDAEQLATELSRKRRLRAAAYHAGLHASARDDVQSAFLEGKLDVVVATIAFGMGIDKANVRTVLHTALPASVEGYYQEIGRAGRDGSPSRAVLLHSFVDTKTHEFFLERNYPDPAHLAQIQDALPAGGCTVTDLAARAQVSPDVFEKALEKLWIHGGAIMGPSETVRRGTADWRGAYERQRAHKREQIDKMRRFAETSACRMLKLVAHFGDQNDPGSPCGQCDVCAPSACVALTFRAPAKKEQDAAALILAALRERDGRAVGQLHRDLFGESTIDRRTMDHVLGGLARASQVRIVGDEFVKDGKTIAFQRVYLTPAARNAPPGPAVMTMIAVPERMPAPKRAKTTKRAKRTKPAKPKTTKSTKSTTPNTFAKSGTKVVRRGKRKTPR</sequence>
<dbReference type="Gene3D" id="3.40.50.300">
    <property type="entry name" value="P-loop containing nucleotide triphosphate hydrolases"/>
    <property type="match status" value="2"/>
</dbReference>
<dbReference type="CDD" id="cd00186">
    <property type="entry name" value="TOP1Ac"/>
    <property type="match status" value="1"/>
</dbReference>
<evidence type="ECO:0000256" key="4">
    <source>
        <dbReference type="ARBA" id="ARBA00022801"/>
    </source>
</evidence>
<dbReference type="Gene3D" id="1.10.10.10">
    <property type="entry name" value="Winged helix-like DNA-binding domain superfamily/Winged helix DNA-binding domain"/>
    <property type="match status" value="1"/>
</dbReference>
<dbReference type="InterPro" id="IPR034144">
    <property type="entry name" value="TOPRIM_TopoIII"/>
</dbReference>
<dbReference type="InterPro" id="IPR027417">
    <property type="entry name" value="P-loop_NTPase"/>
</dbReference>
<dbReference type="InterPro" id="IPR036388">
    <property type="entry name" value="WH-like_DNA-bd_sf"/>
</dbReference>
<evidence type="ECO:0000256" key="7">
    <source>
        <dbReference type="ARBA" id="ARBA00022842"/>
    </source>
</evidence>
<feature type="compositionally biased region" description="Polar residues" evidence="15">
    <location>
        <begin position="703"/>
        <end position="728"/>
    </location>
</feature>
<proteinExistence type="inferred from homology"/>
<dbReference type="InterPro" id="IPR003601">
    <property type="entry name" value="Topo_IA_2"/>
</dbReference>
<dbReference type="SMART" id="SM00490">
    <property type="entry name" value="HELICc"/>
    <property type="match status" value="1"/>
</dbReference>
<accession>A0ABZ2LPA7</accession>
<evidence type="ECO:0000256" key="9">
    <source>
        <dbReference type="ARBA" id="ARBA00023125"/>
    </source>
</evidence>
<keyword evidence="6" id="KW-0067">ATP-binding</keyword>
<comment type="catalytic activity">
    <reaction evidence="11">
        <text>Couples ATP hydrolysis with the unwinding of duplex DNA by translocating in the 3'-5' direction.</text>
        <dbReference type="EC" id="5.6.2.4"/>
    </reaction>
</comment>
<gene>
    <name evidence="20" type="ORF">LZC94_32805</name>
</gene>
<dbReference type="InterPro" id="IPR011545">
    <property type="entry name" value="DEAD/DEAH_box_helicase_dom"/>
</dbReference>
<dbReference type="InterPro" id="IPR023406">
    <property type="entry name" value="Topo_IA_AS"/>
</dbReference>
<evidence type="ECO:0000256" key="1">
    <source>
        <dbReference type="ARBA" id="ARBA00005446"/>
    </source>
</evidence>
<feature type="compositionally biased region" description="Basic residues" evidence="15">
    <location>
        <begin position="1379"/>
        <end position="1401"/>
    </location>
</feature>
<feature type="compositionally biased region" description="Basic residues" evidence="15">
    <location>
        <begin position="1418"/>
        <end position="1428"/>
    </location>
</feature>
<dbReference type="InterPro" id="IPR003602">
    <property type="entry name" value="Topo_IA_DNA-bd_dom"/>
</dbReference>
<feature type="domain" description="Helicase C-terminal" evidence="18">
    <location>
        <begin position="1020"/>
        <end position="1162"/>
    </location>
</feature>
<dbReference type="PROSITE" id="PS52039">
    <property type="entry name" value="TOPO_IA_2"/>
    <property type="match status" value="1"/>
</dbReference>
<dbReference type="InterPro" id="IPR001650">
    <property type="entry name" value="Helicase_C-like"/>
</dbReference>
<keyword evidence="5" id="KW-0347">Helicase</keyword>
<dbReference type="CDD" id="cd03362">
    <property type="entry name" value="TOPRIM_TopoIA_TopoIII"/>
    <property type="match status" value="1"/>
</dbReference>
<dbReference type="NCBIfam" id="TIGR00614">
    <property type="entry name" value="recQ_fam"/>
    <property type="match status" value="1"/>
</dbReference>
<dbReference type="InterPro" id="IPR006171">
    <property type="entry name" value="TOPRIM_dom"/>
</dbReference>
<dbReference type="PANTHER" id="PTHR13710">
    <property type="entry name" value="DNA HELICASE RECQ FAMILY MEMBER"/>
    <property type="match status" value="1"/>
</dbReference>
<dbReference type="CDD" id="cd17920">
    <property type="entry name" value="DEXHc_RecQ"/>
    <property type="match status" value="1"/>
</dbReference>
<organism evidence="20 21">
    <name type="scientific">Pendulispora albinea</name>
    <dbReference type="NCBI Taxonomy" id="2741071"/>
    <lineage>
        <taxon>Bacteria</taxon>
        <taxon>Pseudomonadati</taxon>
        <taxon>Myxococcota</taxon>
        <taxon>Myxococcia</taxon>
        <taxon>Myxococcales</taxon>
        <taxon>Sorangiineae</taxon>
        <taxon>Pendulisporaceae</taxon>
        <taxon>Pendulispora</taxon>
    </lineage>
</organism>
<dbReference type="PROSITE" id="PS51194">
    <property type="entry name" value="HELICASE_CTER"/>
    <property type="match status" value="1"/>
</dbReference>
<dbReference type="SMART" id="SM00436">
    <property type="entry name" value="TOP1Bc"/>
    <property type="match status" value="1"/>
</dbReference>
<evidence type="ECO:0000259" key="16">
    <source>
        <dbReference type="PROSITE" id="PS50880"/>
    </source>
</evidence>
<dbReference type="InterPro" id="IPR023405">
    <property type="entry name" value="Topo_IA_core_domain"/>
</dbReference>
<keyword evidence="3" id="KW-0547">Nucleotide-binding</keyword>
<dbReference type="PROSITE" id="PS51192">
    <property type="entry name" value="HELICASE_ATP_BIND_1"/>
    <property type="match status" value="1"/>
</dbReference>
<dbReference type="PROSITE" id="PS00396">
    <property type="entry name" value="TOPO_IA_1"/>
    <property type="match status" value="1"/>
</dbReference>
<dbReference type="Pfam" id="PF00271">
    <property type="entry name" value="Helicase_C"/>
    <property type="match status" value="1"/>
</dbReference>
<dbReference type="Pfam" id="PF01751">
    <property type="entry name" value="Toprim"/>
    <property type="match status" value="1"/>
</dbReference>
<feature type="region of interest" description="Disordered" evidence="15">
    <location>
        <begin position="470"/>
        <end position="501"/>
    </location>
</feature>
<feature type="region of interest" description="Disordered" evidence="15">
    <location>
        <begin position="643"/>
        <end position="781"/>
    </location>
</feature>
<dbReference type="InterPro" id="IPR013497">
    <property type="entry name" value="Topo_IA_cen"/>
</dbReference>
<evidence type="ECO:0000256" key="3">
    <source>
        <dbReference type="ARBA" id="ARBA00022741"/>
    </source>
</evidence>
<dbReference type="Pfam" id="PF16124">
    <property type="entry name" value="RecQ_Zn_bind"/>
    <property type="match status" value="1"/>
</dbReference>
<evidence type="ECO:0000259" key="18">
    <source>
        <dbReference type="PROSITE" id="PS51194"/>
    </source>
</evidence>
<dbReference type="SUPFAM" id="SSF52540">
    <property type="entry name" value="P-loop containing nucleoside triphosphate hydrolases"/>
    <property type="match status" value="1"/>
</dbReference>